<reference evidence="1" key="1">
    <citation type="submission" date="2019-03" db="EMBL/GenBank/DDBJ databases">
        <title>Long read genome sequence of the mycoparasitic Pythium oligandrum ATCC 38472 isolated from sugarbeet rhizosphere.</title>
        <authorList>
            <person name="Gaulin E."/>
        </authorList>
    </citation>
    <scope>NUCLEOTIDE SEQUENCE</scope>
    <source>
        <strain evidence="1">ATCC 38472_TT</strain>
    </source>
</reference>
<protein>
    <submittedName>
        <fullName evidence="1">Uncharacterized protein</fullName>
    </submittedName>
</protein>
<organism evidence="1 2">
    <name type="scientific">Pythium oligandrum</name>
    <name type="common">Mycoparasitic fungus</name>
    <dbReference type="NCBI Taxonomy" id="41045"/>
    <lineage>
        <taxon>Eukaryota</taxon>
        <taxon>Sar</taxon>
        <taxon>Stramenopiles</taxon>
        <taxon>Oomycota</taxon>
        <taxon>Peronosporomycetes</taxon>
        <taxon>Pythiales</taxon>
        <taxon>Pythiaceae</taxon>
        <taxon>Pythium</taxon>
    </lineage>
</organism>
<evidence type="ECO:0000313" key="2">
    <source>
        <dbReference type="Proteomes" id="UP000794436"/>
    </source>
</evidence>
<sequence>MLTRKQLWIFEDLIVLDLCEPTRCFNSEMCLQRWKGTFLTGLIKSLGRFDLENSATCNGFAENSLLFANDEELREEVAKVKWAVNDMMSRHVRLVSEHASSRLTSLCRLVNPQFPPKLTWYFVKNKSPSGTPFTTSFDATDESTGVHYLINTVNGTILTDGNPPAGVPASVRELPEYAELFGDQDFEVTFSKGTFRTSHLVYGSNYRFAKNGRRLNLEECNPDGTQTFIFIRRLGLQSLQTYYHVAW</sequence>
<name>A0A8K1FAS1_PYTOL</name>
<evidence type="ECO:0000313" key="1">
    <source>
        <dbReference type="EMBL" id="TMW55351.1"/>
    </source>
</evidence>
<dbReference type="AlphaFoldDB" id="A0A8K1FAS1"/>
<dbReference type="EMBL" id="SPLM01000148">
    <property type="protein sequence ID" value="TMW55351.1"/>
    <property type="molecule type" value="Genomic_DNA"/>
</dbReference>
<dbReference type="Proteomes" id="UP000794436">
    <property type="component" value="Unassembled WGS sequence"/>
</dbReference>
<keyword evidence="2" id="KW-1185">Reference proteome</keyword>
<comment type="caution">
    <text evidence="1">The sequence shown here is derived from an EMBL/GenBank/DDBJ whole genome shotgun (WGS) entry which is preliminary data.</text>
</comment>
<gene>
    <name evidence="1" type="ORF">Poli38472_013242</name>
</gene>
<accession>A0A8K1FAS1</accession>
<proteinExistence type="predicted"/>